<sequence>MRTPKVTSFTEAAVQRAMDEKAAKWGAPAGYYSVDTRALVVDKFRQIWRVKVRLFGGTVFHFEDIVFAKQGYESDGRIIYHTLAEHIMTPQLAEKMFHIDARYPQTSRQAYAKWGHK</sequence>
<dbReference type="RefSeq" id="YP_010082720.1">
    <property type="nucleotide sequence ID" value="NC_055034.1"/>
</dbReference>
<dbReference type="KEGG" id="vg:65071726"/>
<dbReference type="Proteomes" id="UP000225544">
    <property type="component" value="Segment"/>
</dbReference>
<dbReference type="GeneID" id="65071726"/>
<dbReference type="EMBL" id="MF140434">
    <property type="protein sequence ID" value="ASR84105.1"/>
    <property type="molecule type" value="Genomic_DNA"/>
</dbReference>
<organism evidence="1 2">
    <name type="scientific">Arthrobacter phage Wheelbite</name>
    <dbReference type="NCBI Taxonomy" id="2015873"/>
    <lineage>
        <taxon>Viruses</taxon>
        <taxon>Duplodnaviria</taxon>
        <taxon>Heunggongvirae</taxon>
        <taxon>Uroviricota</taxon>
        <taxon>Caudoviricetes</taxon>
        <taxon>Laroyevirus</taxon>
        <taxon>Laroyevirus wheelbite</taxon>
    </lineage>
</organism>
<proteinExistence type="predicted"/>
<evidence type="ECO:0000313" key="1">
    <source>
        <dbReference type="EMBL" id="ASR84105.1"/>
    </source>
</evidence>
<name>A0A222ZI81_9CAUD</name>
<keyword evidence="2" id="KW-1185">Reference proteome</keyword>
<evidence type="ECO:0000313" key="2">
    <source>
        <dbReference type="Proteomes" id="UP000225544"/>
    </source>
</evidence>
<gene>
    <name evidence="1" type="primary">12</name>
    <name evidence="1" type="ORF">SEA_WHEELBITE_12</name>
</gene>
<reference evidence="2" key="1">
    <citation type="submission" date="2017-05" db="EMBL/GenBank/DDBJ databases">
        <authorList>
            <person name="Aguayo I.A."/>
            <person name="Haubrich L.A."/>
            <person name="Lawand A."/>
            <person name="Nayek S."/>
            <person name="Syed N."/>
            <person name="Wagner P.E."/>
            <person name="Donegan-Quick R."/>
            <person name="Kim T."/>
            <person name="Visi D.K."/>
            <person name="Allen M.S."/>
            <person name="Hughes L.E."/>
            <person name="Stoner T.H."/>
            <person name="Garlena R.A."/>
            <person name="Russell D.A."/>
            <person name="Pope W.H."/>
            <person name="Jacobs-Sera D."/>
            <person name="Hatfull G.F."/>
        </authorList>
    </citation>
    <scope>NUCLEOTIDE SEQUENCE [LARGE SCALE GENOMIC DNA]</scope>
</reference>
<accession>A0A222ZI81</accession>
<protein>
    <submittedName>
        <fullName evidence="1">Uncharacterized protein</fullName>
    </submittedName>
</protein>